<dbReference type="EMBL" id="CP000159">
    <property type="protein sequence ID" value="ABC43649.1"/>
    <property type="molecule type" value="Genomic_DNA"/>
</dbReference>
<keyword evidence="2" id="KW-0186">Copper</keyword>
<feature type="compositionally biased region" description="Acidic residues" evidence="3">
    <location>
        <begin position="159"/>
        <end position="170"/>
    </location>
</feature>
<accession>Q2S267</accession>
<dbReference type="PANTHER" id="PTHR38439">
    <property type="entry name" value="AURACYANIN-B"/>
    <property type="match status" value="1"/>
</dbReference>
<reference evidence="5 6" key="1">
    <citation type="journal article" date="2005" name="Proc. Natl. Acad. Sci. U.S.A.">
        <title>The genome of Salinibacter ruber: convergence and gene exchange among hyperhalophilic bacteria and archaea.</title>
        <authorList>
            <person name="Mongodin E.F."/>
            <person name="Nelson K.E."/>
            <person name="Daugherty S."/>
            <person name="Deboy R.T."/>
            <person name="Wister J."/>
            <person name="Khouri H."/>
            <person name="Weidman J."/>
            <person name="Walsh D.A."/>
            <person name="Papke R.T."/>
            <person name="Sanchez Perez G."/>
            <person name="Sharma A.K."/>
            <person name="Nesbo C.L."/>
            <person name="MacLeod D."/>
            <person name="Bapteste E."/>
            <person name="Doolittle W.F."/>
            <person name="Charlebois R.L."/>
            <person name="Legault B."/>
            <person name="Rodriguez-Valera F."/>
        </authorList>
    </citation>
    <scope>NUCLEOTIDE SEQUENCE [LARGE SCALE GENOMIC DNA]</scope>
    <source>
        <strain evidence="6">DSM 13855 / CECT 5946 / M31</strain>
    </source>
</reference>
<sequence length="230" mass="25155">MCRLEASRPWRRPRPGADPAHRHFIPLCDAPVRSRTAPTTLMMPVRVFHWRSLAAWLSAGLVLGLAARGPEAAPTDRLFRSVSPSADTIEVTMTDHAYEPSTLTLPAGEPVTLQFTNEGTVEHYFVVGSLVAGDKEGFEQNLFEGVSIEKNKQPGGHADEEEGEHDEAEEGDHHENEFELPPGGRGSMTFTLPAAKAGTYTIACFETTGGRKHYEMGMEGTLRVTAPDDE</sequence>
<feature type="region of interest" description="Disordered" evidence="3">
    <location>
        <begin position="148"/>
        <end position="191"/>
    </location>
</feature>
<dbReference type="InterPro" id="IPR028096">
    <property type="entry name" value="EfeO_Cupredoxin"/>
</dbReference>
<organism evidence="5 6">
    <name type="scientific">Salinibacter ruber (strain DSM 13855 / M31)</name>
    <dbReference type="NCBI Taxonomy" id="309807"/>
    <lineage>
        <taxon>Bacteria</taxon>
        <taxon>Pseudomonadati</taxon>
        <taxon>Rhodothermota</taxon>
        <taxon>Rhodothermia</taxon>
        <taxon>Rhodothermales</taxon>
        <taxon>Salinibacteraceae</taxon>
        <taxon>Salinibacter</taxon>
    </lineage>
</organism>
<name>Q2S267_SALRD</name>
<dbReference type="PANTHER" id="PTHR38439:SF3">
    <property type="entry name" value="COPPER-RESISTANT CUPROPROTEIN COPI"/>
    <property type="match status" value="1"/>
</dbReference>
<dbReference type="EnsemblBacteria" id="ABC43649">
    <property type="protein sequence ID" value="ABC43649"/>
    <property type="gene ID" value="SRU_1593"/>
</dbReference>
<dbReference type="eggNOG" id="COG4454">
    <property type="taxonomic scope" value="Bacteria"/>
</dbReference>
<dbReference type="InterPro" id="IPR008972">
    <property type="entry name" value="Cupredoxin"/>
</dbReference>
<evidence type="ECO:0000259" key="4">
    <source>
        <dbReference type="Pfam" id="PF13473"/>
    </source>
</evidence>
<gene>
    <name evidence="5" type="ordered locus">SRU_1593</name>
</gene>
<keyword evidence="6" id="KW-1185">Reference proteome</keyword>
<dbReference type="Pfam" id="PF13473">
    <property type="entry name" value="Cupredoxin_1"/>
    <property type="match status" value="1"/>
</dbReference>
<dbReference type="InterPro" id="IPR050845">
    <property type="entry name" value="Cu-binding_ET"/>
</dbReference>
<evidence type="ECO:0000256" key="2">
    <source>
        <dbReference type="ARBA" id="ARBA00023008"/>
    </source>
</evidence>
<dbReference type="SUPFAM" id="SSF49503">
    <property type="entry name" value="Cupredoxins"/>
    <property type="match status" value="1"/>
</dbReference>
<dbReference type="KEGG" id="sru:SRU_1593"/>
<dbReference type="HOGENOM" id="CLU_1204104_0_0_10"/>
<proteinExistence type="predicted"/>
<evidence type="ECO:0000313" key="5">
    <source>
        <dbReference type="EMBL" id="ABC43649.1"/>
    </source>
</evidence>
<evidence type="ECO:0000313" key="6">
    <source>
        <dbReference type="Proteomes" id="UP000008674"/>
    </source>
</evidence>
<dbReference type="Gene3D" id="2.60.40.420">
    <property type="entry name" value="Cupredoxins - blue copper proteins"/>
    <property type="match status" value="1"/>
</dbReference>
<dbReference type="STRING" id="309807.SRU_1593"/>
<dbReference type="OrthoDB" id="9816061at2"/>
<evidence type="ECO:0000256" key="1">
    <source>
        <dbReference type="ARBA" id="ARBA00022723"/>
    </source>
</evidence>
<feature type="domain" description="EfeO-type cupredoxin-like" evidence="4">
    <location>
        <begin position="84"/>
        <end position="130"/>
    </location>
</feature>
<dbReference type="AlphaFoldDB" id="Q2S267"/>
<evidence type="ECO:0000256" key="3">
    <source>
        <dbReference type="SAM" id="MobiDB-lite"/>
    </source>
</evidence>
<keyword evidence="1" id="KW-0479">Metal-binding</keyword>
<dbReference type="Proteomes" id="UP000008674">
    <property type="component" value="Chromosome"/>
</dbReference>
<protein>
    <recommendedName>
        <fullName evidence="4">EfeO-type cupredoxin-like domain-containing protein</fullName>
    </recommendedName>
</protein>
<dbReference type="GO" id="GO:0046872">
    <property type="term" value="F:metal ion binding"/>
    <property type="evidence" value="ECO:0007669"/>
    <property type="project" value="UniProtKB-KW"/>
</dbReference>